<keyword evidence="1" id="KW-0472">Membrane</keyword>
<dbReference type="Proteomes" id="UP001596004">
    <property type="component" value="Unassembled WGS sequence"/>
</dbReference>
<gene>
    <name evidence="2" type="ORF">ACFO60_38235</name>
</gene>
<keyword evidence="3" id="KW-1185">Reference proteome</keyword>
<comment type="caution">
    <text evidence="2">The sequence shown here is derived from an EMBL/GenBank/DDBJ whole genome shotgun (WGS) entry which is preliminary data.</text>
</comment>
<feature type="transmembrane region" description="Helical" evidence="1">
    <location>
        <begin position="303"/>
        <end position="324"/>
    </location>
</feature>
<dbReference type="EMBL" id="JBHSFP010000052">
    <property type="protein sequence ID" value="MFC4536642.1"/>
    <property type="molecule type" value="Genomic_DNA"/>
</dbReference>
<keyword evidence="1" id="KW-0812">Transmembrane</keyword>
<reference evidence="3" key="1">
    <citation type="journal article" date="2019" name="Int. J. Syst. Evol. Microbiol.">
        <title>The Global Catalogue of Microorganisms (GCM) 10K type strain sequencing project: providing services to taxonomists for standard genome sequencing and annotation.</title>
        <authorList>
            <consortium name="The Broad Institute Genomics Platform"/>
            <consortium name="The Broad Institute Genome Sequencing Center for Infectious Disease"/>
            <person name="Wu L."/>
            <person name="Ma J."/>
        </authorList>
    </citation>
    <scope>NUCLEOTIDE SEQUENCE [LARGE SCALE GENOMIC DNA]</scope>
    <source>
        <strain evidence="3">CGMCC 4.7132</strain>
    </source>
</reference>
<evidence type="ECO:0008006" key="4">
    <source>
        <dbReference type="Google" id="ProtNLM"/>
    </source>
</evidence>
<organism evidence="2 3">
    <name type="scientific">Sphaerisporangium dianthi</name>
    <dbReference type="NCBI Taxonomy" id="1436120"/>
    <lineage>
        <taxon>Bacteria</taxon>
        <taxon>Bacillati</taxon>
        <taxon>Actinomycetota</taxon>
        <taxon>Actinomycetes</taxon>
        <taxon>Streptosporangiales</taxon>
        <taxon>Streptosporangiaceae</taxon>
        <taxon>Sphaerisporangium</taxon>
    </lineage>
</organism>
<sequence>MISLLQGALCAAALADGGSADPRPSRQRAEEQIGIRLLEASSNRRDDPRALIYIVDHINPGTRISRRLEISNTSRSAQRVTMLPGAAVIDHNKFVPAPNRDANELSSWISVDRPVFVVPAKSNVQVKATITIPETASKGERYGAIWAKVASALKPGSGRNVTMVNSVGVRVYLDVGPGGDPPSDFRIEQLTPGRAKGGVPMVKAMVTNTGQRAIDLVGWMWLSDGPSGMKAGPFPAQVGTTLAPGTGAPVVVTLDDRLPDGPWRVKLMLESGRVRRTVTGTLSFPQKDATWGRAARLDAFSPWMYVAVGVLATVIAMTLAGLVIRRRLLSCAWWPAGRRRR</sequence>
<evidence type="ECO:0000313" key="2">
    <source>
        <dbReference type="EMBL" id="MFC4536642.1"/>
    </source>
</evidence>
<dbReference type="RefSeq" id="WP_380851477.1">
    <property type="nucleotide sequence ID" value="NZ_JBHSFP010000052.1"/>
</dbReference>
<keyword evidence="1" id="KW-1133">Transmembrane helix</keyword>
<evidence type="ECO:0000313" key="3">
    <source>
        <dbReference type="Proteomes" id="UP001596004"/>
    </source>
</evidence>
<name>A0ABV9CW82_9ACTN</name>
<proteinExistence type="predicted"/>
<evidence type="ECO:0000256" key="1">
    <source>
        <dbReference type="SAM" id="Phobius"/>
    </source>
</evidence>
<protein>
    <recommendedName>
        <fullName evidence="4">DUF916 domain-containing protein</fullName>
    </recommendedName>
</protein>
<accession>A0ABV9CW82</accession>